<accession>A0A1Y4DJ40</accession>
<dbReference type="GO" id="GO:0046872">
    <property type="term" value="F:metal ion binding"/>
    <property type="evidence" value="ECO:0007669"/>
    <property type="project" value="UniProtKB-UniRule"/>
</dbReference>
<dbReference type="SUPFAM" id="SSF55920">
    <property type="entry name" value="Creatinase/aminopeptidase"/>
    <property type="match status" value="1"/>
</dbReference>
<comment type="function">
    <text evidence="1 6">Removes the N-terminal methionine from nascent proteins. The N-terminal methionine is often cleaved when the second residue in the primary sequence is small and uncharged (Met-Ala-, Cys, Gly, Pro, Ser, Thr, or Val). Requires deformylation of the N(alpha)-formylated initiator methionine before it can be hydrolyzed.</text>
</comment>
<evidence type="ECO:0000256" key="3">
    <source>
        <dbReference type="ARBA" id="ARBA00022670"/>
    </source>
</evidence>
<evidence type="ECO:0000256" key="6">
    <source>
        <dbReference type="HAMAP-Rule" id="MF_01974"/>
    </source>
</evidence>
<dbReference type="GO" id="GO:0006508">
    <property type="term" value="P:proteolysis"/>
    <property type="evidence" value="ECO:0007669"/>
    <property type="project" value="UniProtKB-KW"/>
</dbReference>
<proteinExistence type="inferred from homology"/>
<comment type="catalytic activity">
    <reaction evidence="6 7">
        <text>Release of N-terminal amino acids, preferentially methionine, from peptides and arylamides.</text>
        <dbReference type="EC" id="3.4.11.18"/>
    </reaction>
</comment>
<evidence type="ECO:0000313" key="10">
    <source>
        <dbReference type="Proteomes" id="UP000196368"/>
    </source>
</evidence>
<sequence length="250" mass="26927">MIEVKNDNEIQKMREAGKVTAAVLKQMTEMVKPGISTLDLDQAAEKTIRSFGATPLFLGYYGFPGSICASVNEEVVHGIPKKDRILKSGDIISIDTGARLDGFCSDAAITLGVGKVSDEAQRLMDVTKKSLYKAIGQVKPGRRLGDVQHAVETFAISQGMGVVRDYCGHGIGRNMHEEPSIPNFGKPGTGPLLEKGMVLAIEPMLTAGTFRVRELDDGWTVVTRDGSYAAHFEHTVAVTANGSEILTAFE</sequence>
<feature type="binding site" evidence="6">
    <location>
        <position position="202"/>
    </location>
    <ligand>
        <name>a divalent metal cation</name>
        <dbReference type="ChEBI" id="CHEBI:60240"/>
        <label>2</label>
        <note>catalytic</note>
    </ligand>
</feature>
<dbReference type="HAMAP" id="MF_01974">
    <property type="entry name" value="MetAP_1"/>
    <property type="match status" value="1"/>
</dbReference>
<dbReference type="AlphaFoldDB" id="A0A1Y4DJ40"/>
<evidence type="ECO:0000259" key="8">
    <source>
        <dbReference type="Pfam" id="PF00557"/>
    </source>
</evidence>
<evidence type="ECO:0000256" key="2">
    <source>
        <dbReference type="ARBA" id="ARBA00022438"/>
    </source>
</evidence>
<feature type="domain" description="Peptidase M24" evidence="8">
    <location>
        <begin position="11"/>
        <end position="240"/>
    </location>
</feature>
<dbReference type="PRINTS" id="PR00599">
    <property type="entry name" value="MAPEPTIDASE"/>
</dbReference>
<keyword evidence="10" id="KW-1185">Reference proteome</keyword>
<dbReference type="EC" id="3.4.11.18" evidence="6 7"/>
<feature type="binding site" evidence="6">
    <location>
        <position position="169"/>
    </location>
    <ligand>
        <name>a divalent metal cation</name>
        <dbReference type="ChEBI" id="CHEBI:60240"/>
        <label>2</label>
        <note>catalytic</note>
    </ligand>
</feature>
<comment type="subunit">
    <text evidence="6">Monomer.</text>
</comment>
<feature type="binding site" evidence="6">
    <location>
        <position position="106"/>
    </location>
    <ligand>
        <name>a divalent metal cation</name>
        <dbReference type="ChEBI" id="CHEBI:60240"/>
        <label>2</label>
        <note>catalytic</note>
    </ligand>
</feature>
<evidence type="ECO:0000256" key="5">
    <source>
        <dbReference type="ARBA" id="ARBA00022801"/>
    </source>
</evidence>
<evidence type="ECO:0000256" key="4">
    <source>
        <dbReference type="ARBA" id="ARBA00022723"/>
    </source>
</evidence>
<feature type="binding site" evidence="6">
    <location>
        <position position="233"/>
    </location>
    <ligand>
        <name>a divalent metal cation</name>
        <dbReference type="ChEBI" id="CHEBI:60240"/>
        <label>2</label>
        <note>catalytic</note>
    </ligand>
</feature>
<feature type="binding site" evidence="6">
    <location>
        <position position="95"/>
    </location>
    <ligand>
        <name>a divalent metal cation</name>
        <dbReference type="ChEBI" id="CHEBI:60240"/>
        <label>1</label>
    </ligand>
</feature>
<feature type="binding site" evidence="6">
    <location>
        <position position="176"/>
    </location>
    <ligand>
        <name>substrate</name>
    </ligand>
</feature>
<dbReference type="PANTHER" id="PTHR43330">
    <property type="entry name" value="METHIONINE AMINOPEPTIDASE"/>
    <property type="match status" value="1"/>
</dbReference>
<keyword evidence="3 6" id="KW-0645">Protease</keyword>
<dbReference type="Pfam" id="PF00557">
    <property type="entry name" value="Peptidase_M24"/>
    <property type="match status" value="1"/>
</dbReference>
<organism evidence="9 10">
    <name type="scientific">Candidatus Avelusimicrobium gallicola</name>
    <dbReference type="NCBI Taxonomy" id="2562704"/>
    <lineage>
        <taxon>Bacteria</taxon>
        <taxon>Pseudomonadati</taxon>
        <taxon>Elusimicrobiota</taxon>
        <taxon>Elusimicrobia</taxon>
        <taxon>Elusimicrobiales</taxon>
        <taxon>Elusimicrobiaceae</taxon>
        <taxon>Candidatus Avelusimicrobium</taxon>
    </lineage>
</organism>
<dbReference type="InterPro" id="IPR001714">
    <property type="entry name" value="Pept_M24_MAP"/>
</dbReference>
<dbReference type="GO" id="GO:0004239">
    <property type="term" value="F:initiator methionyl aminopeptidase activity"/>
    <property type="evidence" value="ECO:0007669"/>
    <property type="project" value="UniProtKB-UniRule"/>
</dbReference>
<evidence type="ECO:0000256" key="7">
    <source>
        <dbReference type="RuleBase" id="RU003653"/>
    </source>
</evidence>
<comment type="similarity">
    <text evidence="6">Belongs to the peptidase M24A family. Methionine aminopeptidase type 1 subfamily.</text>
</comment>
<dbReference type="InterPro" id="IPR036005">
    <property type="entry name" value="Creatinase/aminopeptidase-like"/>
</dbReference>
<dbReference type="OrthoDB" id="9802055at2"/>
<dbReference type="PROSITE" id="PS00680">
    <property type="entry name" value="MAP_1"/>
    <property type="match status" value="1"/>
</dbReference>
<feature type="binding site" evidence="6">
    <location>
        <position position="106"/>
    </location>
    <ligand>
        <name>a divalent metal cation</name>
        <dbReference type="ChEBI" id="CHEBI:60240"/>
        <label>1</label>
    </ligand>
</feature>
<dbReference type="NCBIfam" id="TIGR00500">
    <property type="entry name" value="met_pdase_I"/>
    <property type="match status" value="1"/>
</dbReference>
<comment type="cofactor">
    <cofactor evidence="6">
        <name>Co(2+)</name>
        <dbReference type="ChEBI" id="CHEBI:48828"/>
    </cofactor>
    <cofactor evidence="6">
        <name>Zn(2+)</name>
        <dbReference type="ChEBI" id="CHEBI:29105"/>
    </cofactor>
    <cofactor evidence="6">
        <name>Mn(2+)</name>
        <dbReference type="ChEBI" id="CHEBI:29035"/>
    </cofactor>
    <cofactor evidence="6">
        <name>Fe(2+)</name>
        <dbReference type="ChEBI" id="CHEBI:29033"/>
    </cofactor>
    <text evidence="6">Binds 2 divalent metal cations per subunit. Has a high-affinity and a low affinity metal-binding site. The true nature of the physiological cofactor is under debate. The enzyme is active with cobalt, zinc, manganese or divalent iron ions. Most likely, methionine aminopeptidases function as mononuclear Fe(2+)-metalloproteases under physiological conditions, and the catalytically relevant metal-binding site has been assigned to the histidine-containing high-affinity site.</text>
</comment>
<name>A0A1Y4DJ40_9BACT</name>
<dbReference type="InterPro" id="IPR002467">
    <property type="entry name" value="Pept_M24A_MAP1"/>
</dbReference>
<dbReference type="Proteomes" id="UP000196368">
    <property type="component" value="Unassembled WGS sequence"/>
</dbReference>
<dbReference type="CDD" id="cd01086">
    <property type="entry name" value="MetAP1"/>
    <property type="match status" value="1"/>
</dbReference>
<dbReference type="PANTHER" id="PTHR43330:SF27">
    <property type="entry name" value="METHIONINE AMINOPEPTIDASE"/>
    <property type="match status" value="1"/>
</dbReference>
<keyword evidence="2 6" id="KW-0031">Aminopeptidase</keyword>
<dbReference type="RefSeq" id="WP_087289301.1">
    <property type="nucleotide sequence ID" value="NZ_NFJD01000004.1"/>
</dbReference>
<evidence type="ECO:0000256" key="1">
    <source>
        <dbReference type="ARBA" id="ARBA00002521"/>
    </source>
</evidence>
<comment type="caution">
    <text evidence="9">The sequence shown here is derived from an EMBL/GenBank/DDBJ whole genome shotgun (WGS) entry which is preliminary data.</text>
</comment>
<protein>
    <recommendedName>
        <fullName evidence="6 7">Methionine aminopeptidase</fullName>
        <shortName evidence="6">MAP</shortName>
        <shortName evidence="6">MetAP</shortName>
        <ecNumber evidence="6 7">3.4.11.18</ecNumber>
    </recommendedName>
    <alternativeName>
        <fullName evidence="6">Peptidase M</fullName>
    </alternativeName>
</protein>
<evidence type="ECO:0000313" key="9">
    <source>
        <dbReference type="EMBL" id="OUO56330.1"/>
    </source>
</evidence>
<dbReference type="Gene3D" id="3.90.230.10">
    <property type="entry name" value="Creatinase/methionine aminopeptidase superfamily"/>
    <property type="match status" value="1"/>
</dbReference>
<feature type="binding site" evidence="6">
    <location>
        <position position="233"/>
    </location>
    <ligand>
        <name>a divalent metal cation</name>
        <dbReference type="ChEBI" id="CHEBI:60240"/>
        <label>1</label>
    </ligand>
</feature>
<gene>
    <name evidence="6" type="primary">map</name>
    <name evidence="9" type="ORF">B5F75_06870</name>
</gene>
<keyword evidence="4 6" id="KW-0479">Metal-binding</keyword>
<feature type="binding site" evidence="6">
    <location>
        <position position="77"/>
    </location>
    <ligand>
        <name>substrate</name>
    </ligand>
</feature>
<dbReference type="InterPro" id="IPR000994">
    <property type="entry name" value="Pept_M24"/>
</dbReference>
<keyword evidence="5 6" id="KW-0378">Hydrolase</keyword>
<reference evidence="10" key="1">
    <citation type="submission" date="2017-04" db="EMBL/GenBank/DDBJ databases">
        <title>Function of individual gut microbiota members based on whole genome sequencing of pure cultures obtained from chicken caecum.</title>
        <authorList>
            <person name="Medvecky M."/>
            <person name="Cejkova D."/>
            <person name="Polansky O."/>
            <person name="Karasova D."/>
            <person name="Kubasova T."/>
            <person name="Cizek A."/>
            <person name="Rychlik I."/>
        </authorList>
    </citation>
    <scope>NUCLEOTIDE SEQUENCE [LARGE SCALE GENOMIC DNA]</scope>
    <source>
        <strain evidence="10">An273</strain>
    </source>
</reference>
<dbReference type="EMBL" id="NFJD01000004">
    <property type="protein sequence ID" value="OUO56330.1"/>
    <property type="molecule type" value="Genomic_DNA"/>
</dbReference>
<dbReference type="GO" id="GO:0005829">
    <property type="term" value="C:cytosol"/>
    <property type="evidence" value="ECO:0007669"/>
    <property type="project" value="TreeGrafter"/>
</dbReference>
<dbReference type="GO" id="GO:0070006">
    <property type="term" value="F:metalloaminopeptidase activity"/>
    <property type="evidence" value="ECO:0007669"/>
    <property type="project" value="UniProtKB-UniRule"/>
</dbReference>